<proteinExistence type="predicted"/>
<evidence type="ECO:0000313" key="5">
    <source>
        <dbReference type="EMBL" id="ADX45816.1"/>
    </source>
</evidence>
<dbReference type="Gene3D" id="1.10.10.60">
    <property type="entry name" value="Homeodomain-like"/>
    <property type="match status" value="1"/>
</dbReference>
<reference evidence="5" key="1">
    <citation type="submission" date="2011-02" db="EMBL/GenBank/DDBJ databases">
        <title>Complete sequence of Acidovorax avenae subsp. avenae ATCC 19860.</title>
        <authorList>
            <consortium name="US DOE Joint Genome Institute"/>
            <person name="Lucas S."/>
            <person name="Copeland A."/>
            <person name="Lapidus A."/>
            <person name="Cheng J.-F."/>
            <person name="Goodwin L."/>
            <person name="Pitluck S."/>
            <person name="Chertkov O."/>
            <person name="Held B."/>
            <person name="Detter J.C."/>
            <person name="Han C."/>
            <person name="Tapia R."/>
            <person name="Land M."/>
            <person name="Hauser L."/>
            <person name="Kyrpides N."/>
            <person name="Ivanova N."/>
            <person name="Ovchinnikova G."/>
            <person name="Pagani I."/>
            <person name="Gordon S."/>
            <person name="Woyke T."/>
        </authorList>
    </citation>
    <scope>NUCLEOTIDE SEQUENCE</scope>
    <source>
        <strain evidence="5">ATCC 19860</strain>
    </source>
</reference>
<dbReference type="InterPro" id="IPR050204">
    <property type="entry name" value="AraC_XylS_family_regulators"/>
</dbReference>
<dbReference type="AlphaFoldDB" id="F0Q818"/>
<dbReference type="PANTHER" id="PTHR46796:SF14">
    <property type="entry name" value="TRANSCRIPTIONAL REGULATORY PROTEIN"/>
    <property type="match status" value="1"/>
</dbReference>
<evidence type="ECO:0000256" key="2">
    <source>
        <dbReference type="ARBA" id="ARBA00023125"/>
    </source>
</evidence>
<keyword evidence="1" id="KW-0805">Transcription regulation</keyword>
<keyword evidence="2" id="KW-0238">DNA-binding</keyword>
<dbReference type="Proteomes" id="UP000002482">
    <property type="component" value="Chromosome"/>
</dbReference>
<dbReference type="SUPFAM" id="SSF46689">
    <property type="entry name" value="Homeodomain-like"/>
    <property type="match status" value="1"/>
</dbReference>
<dbReference type="EMBL" id="CP002521">
    <property type="protein sequence ID" value="ADX45816.1"/>
    <property type="molecule type" value="Genomic_DNA"/>
</dbReference>
<dbReference type="GO" id="GO:0003700">
    <property type="term" value="F:DNA-binding transcription factor activity"/>
    <property type="evidence" value="ECO:0007669"/>
    <property type="project" value="InterPro"/>
</dbReference>
<evidence type="ECO:0000256" key="3">
    <source>
        <dbReference type="ARBA" id="ARBA00023163"/>
    </source>
</evidence>
<sequence>MAPWPRCIGIPHPHCAAWWHPSGRTIPRRWWGGRPREHVLPTGATHLAVRIGGAPLRVFDHAADLRGHCLGHAVVGGARTAYHVRDIAQPAVSVGAMLRPGAAAVLLGVPESALAGHHTPLELLLPAGEVDALLAHLHACADAPARLSVFERWLADRATGRPLRLHPALQTVLQRSWHPDACVEDMVRASGLSHRHCIAVFRQATGLAPNAWLRLQRFSHALELAGDRSLGWADIAAASGFADQAHLANTFRHMAGVTPSAWRQAADPAAPRHVPR</sequence>
<gene>
    <name evidence="5" type="ordered locus">Acav_1901</name>
</gene>
<evidence type="ECO:0000313" key="6">
    <source>
        <dbReference type="Proteomes" id="UP000002482"/>
    </source>
</evidence>
<dbReference type="PANTHER" id="PTHR46796">
    <property type="entry name" value="HTH-TYPE TRANSCRIPTIONAL ACTIVATOR RHAS-RELATED"/>
    <property type="match status" value="1"/>
</dbReference>
<dbReference type="PROSITE" id="PS01124">
    <property type="entry name" value="HTH_ARAC_FAMILY_2"/>
    <property type="match status" value="1"/>
</dbReference>
<dbReference type="HOGENOM" id="CLU_066193_0_1_4"/>
<dbReference type="GO" id="GO:0043565">
    <property type="term" value="F:sequence-specific DNA binding"/>
    <property type="evidence" value="ECO:0007669"/>
    <property type="project" value="InterPro"/>
</dbReference>
<keyword evidence="3" id="KW-0804">Transcription</keyword>
<dbReference type="InterPro" id="IPR009057">
    <property type="entry name" value="Homeodomain-like_sf"/>
</dbReference>
<dbReference type="InterPro" id="IPR018060">
    <property type="entry name" value="HTH_AraC"/>
</dbReference>
<organism evidence="5 6">
    <name type="scientific">Paracidovorax avenae (strain ATCC 19860 / DSM 7227 / CCUG 15838 / JCM 20985 / LMG 2117 / NCPPB 1011)</name>
    <name type="common">Acidovorax avenae</name>
    <dbReference type="NCBI Taxonomy" id="643561"/>
    <lineage>
        <taxon>Bacteria</taxon>
        <taxon>Pseudomonadati</taxon>
        <taxon>Pseudomonadota</taxon>
        <taxon>Betaproteobacteria</taxon>
        <taxon>Burkholderiales</taxon>
        <taxon>Comamonadaceae</taxon>
        <taxon>Paracidovorax</taxon>
    </lineage>
</organism>
<dbReference type="KEGG" id="aaa:Acav_1901"/>
<name>F0Q818_PARA1</name>
<dbReference type="SMART" id="SM00342">
    <property type="entry name" value="HTH_ARAC"/>
    <property type="match status" value="1"/>
</dbReference>
<dbReference type="Pfam" id="PF12833">
    <property type="entry name" value="HTH_18"/>
    <property type="match status" value="1"/>
</dbReference>
<keyword evidence="6" id="KW-1185">Reference proteome</keyword>
<evidence type="ECO:0000256" key="1">
    <source>
        <dbReference type="ARBA" id="ARBA00023015"/>
    </source>
</evidence>
<accession>F0Q818</accession>
<protein>
    <submittedName>
        <fullName evidence="5">Transcriptional regulator, AraC family</fullName>
    </submittedName>
</protein>
<evidence type="ECO:0000259" key="4">
    <source>
        <dbReference type="PROSITE" id="PS01124"/>
    </source>
</evidence>
<feature type="domain" description="HTH araC/xylS-type" evidence="4">
    <location>
        <begin position="163"/>
        <end position="265"/>
    </location>
</feature>